<sequence length="413" mass="45363">MFDDPLMWARLQFALTAGTHYLFVAFTLGMAPVILFAQLNAARRRDEARMRAVRFWGGLYLVNYGMGILSGLVMELQLALNWSGLNEMFGYAFAAPLAVETMVAFFIESTFLGLWIFGWDRMGRWAHWSCFLVVTLTAYLSAYWVLVANGFMRFPVGFEIRDGVAVLTDIGALAANPSTLLAFAHIIAGSLLVGGLIVAAVSAYHLVRGYDPDGMFGRGIRTGALLTAIGAFPTVTFGGMQYMVRGMENPTKGMTLSAAEIEAVERSRGAGTEVVAGLGSAVMTFAWLFISVLAVLMLLAWLVRRIDRWRWLHWVLVFAPFLPFGATIGGWVEREVGRQPWAVQYHLTTADAVTPMTNGQAALSFVLFTVSFAVLATVTWFLIVRFARRGPDGSPLAPQQVPAAEPPAPVHRF</sequence>
<evidence type="ECO:0000313" key="14">
    <source>
        <dbReference type="EMBL" id="PSL01063.1"/>
    </source>
</evidence>
<dbReference type="GO" id="GO:0070069">
    <property type="term" value="C:cytochrome complex"/>
    <property type="evidence" value="ECO:0007669"/>
    <property type="project" value="InterPro"/>
</dbReference>
<feature type="transmembrane region" description="Helical" evidence="13">
    <location>
        <begin position="182"/>
        <end position="207"/>
    </location>
</feature>
<evidence type="ECO:0000256" key="9">
    <source>
        <dbReference type="ARBA" id="ARBA00022989"/>
    </source>
</evidence>
<dbReference type="GO" id="GO:0005886">
    <property type="term" value="C:plasma membrane"/>
    <property type="evidence" value="ECO:0007669"/>
    <property type="project" value="UniProtKB-SubCell"/>
</dbReference>
<evidence type="ECO:0000256" key="1">
    <source>
        <dbReference type="ARBA" id="ARBA00004651"/>
    </source>
</evidence>
<feature type="transmembrane region" description="Helical" evidence="13">
    <location>
        <begin position="274"/>
        <end position="299"/>
    </location>
</feature>
<evidence type="ECO:0000256" key="10">
    <source>
        <dbReference type="ARBA" id="ARBA00023004"/>
    </source>
</evidence>
<keyword evidence="5" id="KW-0349">Heme</keyword>
<dbReference type="OrthoDB" id="9807042at2"/>
<feature type="transmembrane region" description="Helical" evidence="13">
    <location>
        <begin position="125"/>
        <end position="146"/>
    </location>
</feature>
<feature type="transmembrane region" description="Helical" evidence="13">
    <location>
        <begin position="311"/>
        <end position="332"/>
    </location>
</feature>
<feature type="transmembrane region" description="Helical" evidence="13">
    <location>
        <begin position="53"/>
        <end position="73"/>
    </location>
</feature>
<dbReference type="PANTHER" id="PTHR30365">
    <property type="entry name" value="CYTOCHROME D UBIQUINOL OXIDASE"/>
    <property type="match status" value="1"/>
</dbReference>
<dbReference type="PANTHER" id="PTHR30365:SF14">
    <property type="entry name" value="CYTOCHROME BD MENAQUINOL OXIDASE SUBUNIT I-RELATED"/>
    <property type="match status" value="1"/>
</dbReference>
<reference evidence="14 15" key="1">
    <citation type="submission" date="2018-03" db="EMBL/GenBank/DDBJ databases">
        <title>Genomic Encyclopedia of Archaeal and Bacterial Type Strains, Phase II (KMG-II): from individual species to whole genera.</title>
        <authorList>
            <person name="Goeker M."/>
        </authorList>
    </citation>
    <scope>NUCLEOTIDE SEQUENCE [LARGE SCALE GENOMIC DNA]</scope>
    <source>
        <strain evidence="14 15">DSM 45312</strain>
    </source>
</reference>
<keyword evidence="4" id="KW-1003">Cell membrane</keyword>
<keyword evidence="6 13" id="KW-0812">Transmembrane</keyword>
<organism evidence="14 15">
    <name type="scientific">Murinocardiopsis flavida</name>
    <dbReference type="NCBI Taxonomy" id="645275"/>
    <lineage>
        <taxon>Bacteria</taxon>
        <taxon>Bacillati</taxon>
        <taxon>Actinomycetota</taxon>
        <taxon>Actinomycetes</taxon>
        <taxon>Streptosporangiales</taxon>
        <taxon>Nocardiopsidaceae</taxon>
        <taxon>Murinocardiopsis</taxon>
    </lineage>
</organism>
<evidence type="ECO:0000256" key="2">
    <source>
        <dbReference type="ARBA" id="ARBA00009819"/>
    </source>
</evidence>
<feature type="transmembrane region" description="Helical" evidence="13">
    <location>
        <begin position="361"/>
        <end position="384"/>
    </location>
</feature>
<comment type="caution">
    <text evidence="14">The sequence shown here is derived from an EMBL/GenBank/DDBJ whole genome shotgun (WGS) entry which is preliminary data.</text>
</comment>
<evidence type="ECO:0000256" key="12">
    <source>
        <dbReference type="SAM" id="MobiDB-lite"/>
    </source>
</evidence>
<evidence type="ECO:0000256" key="4">
    <source>
        <dbReference type="ARBA" id="ARBA00022475"/>
    </source>
</evidence>
<evidence type="ECO:0000256" key="3">
    <source>
        <dbReference type="ARBA" id="ARBA00022448"/>
    </source>
</evidence>
<dbReference type="PIRSF" id="PIRSF006446">
    <property type="entry name" value="Cyt_quinol_oxidase_1"/>
    <property type="match status" value="1"/>
</dbReference>
<keyword evidence="11 13" id="KW-0472">Membrane</keyword>
<dbReference type="EMBL" id="PYGA01000001">
    <property type="protein sequence ID" value="PSL01063.1"/>
    <property type="molecule type" value="Genomic_DNA"/>
</dbReference>
<keyword evidence="9 13" id="KW-1133">Transmembrane helix</keyword>
<evidence type="ECO:0000256" key="8">
    <source>
        <dbReference type="ARBA" id="ARBA00022982"/>
    </source>
</evidence>
<evidence type="ECO:0000313" key="15">
    <source>
        <dbReference type="Proteomes" id="UP000240542"/>
    </source>
</evidence>
<dbReference type="GO" id="GO:0020037">
    <property type="term" value="F:heme binding"/>
    <property type="evidence" value="ECO:0007669"/>
    <property type="project" value="TreeGrafter"/>
</dbReference>
<dbReference type="Proteomes" id="UP000240542">
    <property type="component" value="Unassembled WGS sequence"/>
</dbReference>
<comment type="similarity">
    <text evidence="2">Belongs to the cytochrome ubiquinol oxidase subunit 1 family.</text>
</comment>
<keyword evidence="15" id="KW-1185">Reference proteome</keyword>
<keyword evidence="8" id="KW-0249">Electron transport</keyword>
<dbReference type="GO" id="GO:0046872">
    <property type="term" value="F:metal ion binding"/>
    <property type="evidence" value="ECO:0007669"/>
    <property type="project" value="UniProtKB-KW"/>
</dbReference>
<comment type="subcellular location">
    <subcellularLocation>
        <location evidence="1">Cell membrane</location>
        <topology evidence="1">Multi-pass membrane protein</topology>
    </subcellularLocation>
</comment>
<dbReference type="AlphaFoldDB" id="A0A2P8DV03"/>
<evidence type="ECO:0000256" key="7">
    <source>
        <dbReference type="ARBA" id="ARBA00022723"/>
    </source>
</evidence>
<gene>
    <name evidence="14" type="ORF">CLV63_101542</name>
</gene>
<keyword evidence="10" id="KW-0408">Iron</keyword>
<dbReference type="Pfam" id="PF01654">
    <property type="entry name" value="Cyt_bd_oxida_I"/>
    <property type="match status" value="2"/>
</dbReference>
<keyword evidence="7" id="KW-0479">Metal-binding</keyword>
<evidence type="ECO:0000256" key="13">
    <source>
        <dbReference type="SAM" id="Phobius"/>
    </source>
</evidence>
<dbReference type="GO" id="GO:0009055">
    <property type="term" value="F:electron transfer activity"/>
    <property type="evidence" value="ECO:0007669"/>
    <property type="project" value="InterPro"/>
</dbReference>
<feature type="region of interest" description="Disordered" evidence="12">
    <location>
        <begin position="394"/>
        <end position="413"/>
    </location>
</feature>
<feature type="transmembrane region" description="Helical" evidence="13">
    <location>
        <begin position="93"/>
        <end position="118"/>
    </location>
</feature>
<keyword evidence="3" id="KW-0813">Transport</keyword>
<proteinExistence type="inferred from homology"/>
<dbReference type="InterPro" id="IPR002585">
    <property type="entry name" value="Cyt-d_ubiquinol_oxidase_su_1"/>
</dbReference>
<feature type="transmembrane region" description="Helical" evidence="13">
    <location>
        <begin position="219"/>
        <end position="244"/>
    </location>
</feature>
<feature type="compositionally biased region" description="Pro residues" evidence="12">
    <location>
        <begin position="404"/>
        <end position="413"/>
    </location>
</feature>
<evidence type="ECO:0000256" key="11">
    <source>
        <dbReference type="ARBA" id="ARBA00023136"/>
    </source>
</evidence>
<dbReference type="GO" id="GO:0016682">
    <property type="term" value="F:oxidoreductase activity, acting on diphenols and related substances as donors, oxygen as acceptor"/>
    <property type="evidence" value="ECO:0007669"/>
    <property type="project" value="TreeGrafter"/>
</dbReference>
<feature type="transmembrane region" description="Helical" evidence="13">
    <location>
        <begin position="20"/>
        <end position="41"/>
    </location>
</feature>
<name>A0A2P8DV03_9ACTN</name>
<evidence type="ECO:0000256" key="5">
    <source>
        <dbReference type="ARBA" id="ARBA00022617"/>
    </source>
</evidence>
<accession>A0A2P8DV03</accession>
<dbReference type="GO" id="GO:0019646">
    <property type="term" value="P:aerobic electron transport chain"/>
    <property type="evidence" value="ECO:0007669"/>
    <property type="project" value="InterPro"/>
</dbReference>
<protein>
    <submittedName>
        <fullName evidence="14">Cytochrome bd-I ubiquinol oxidase subunit 1 apoprotein</fullName>
    </submittedName>
</protein>
<evidence type="ECO:0000256" key="6">
    <source>
        <dbReference type="ARBA" id="ARBA00022692"/>
    </source>
</evidence>
<dbReference type="RefSeq" id="WP_106581211.1">
    <property type="nucleotide sequence ID" value="NZ_PYGA01000001.1"/>
</dbReference>